<dbReference type="SUPFAM" id="SSF51182">
    <property type="entry name" value="RmlC-like cupins"/>
    <property type="match status" value="1"/>
</dbReference>
<organism evidence="2">
    <name type="scientific">freshwater metagenome</name>
    <dbReference type="NCBI Taxonomy" id="449393"/>
    <lineage>
        <taxon>unclassified sequences</taxon>
        <taxon>metagenomes</taxon>
        <taxon>ecological metagenomes</taxon>
    </lineage>
</organism>
<dbReference type="InterPro" id="IPR011051">
    <property type="entry name" value="RmlC_Cupin_sf"/>
</dbReference>
<name>A0A6J6V5F7_9ZZZZ</name>
<dbReference type="InterPro" id="IPR013096">
    <property type="entry name" value="Cupin_2"/>
</dbReference>
<dbReference type="AlphaFoldDB" id="A0A6J6V5F7"/>
<dbReference type="SUPFAM" id="SSF54593">
    <property type="entry name" value="Glyoxalase/Bleomycin resistance protein/Dihydroxybiphenyl dioxygenase"/>
    <property type="match status" value="1"/>
</dbReference>
<feature type="domain" description="Cupin type-2" evidence="1">
    <location>
        <begin position="148"/>
        <end position="216"/>
    </location>
</feature>
<dbReference type="Pfam" id="PF07883">
    <property type="entry name" value="Cupin_2"/>
    <property type="match status" value="1"/>
</dbReference>
<dbReference type="InterPro" id="IPR029068">
    <property type="entry name" value="Glyas_Bleomycin-R_OHBP_Dase"/>
</dbReference>
<sequence length="360" mass="39828">MNTNLKQTLTASNVAEVVVPCPELDQTLSFFIDQLGFRVEMITPADNPNTAIVSGFGIRLCLRTGGSGKDIVLRLHSVDRTAETLQAPNGTTIEITNPSVSVELPELRESLVVTSLTSEASWTIGRAGMRYRDLIPSRLGGVFIASHIHIPNGGPVPDYVHYHRIKFQMIYCKSGWVRVVYEDQGEPFVMHAGDCVLQPPEIRHRVLESSDNLEVIEIGAPAEHETFAEHQITLPTVQLRPDRDFSGQRFVRHVAEQTPWLPWRHLGFEARNTGIDAATSGYASAMSVRANKLATMNESKHQHQLMFMFVLSGSAMLTTNNDSEKTQLQAGTSVTLPSLLDFTLEITSDNTQLLVVELPA</sequence>
<evidence type="ECO:0000259" key="1">
    <source>
        <dbReference type="Pfam" id="PF07883"/>
    </source>
</evidence>
<reference evidence="2" key="1">
    <citation type="submission" date="2020-05" db="EMBL/GenBank/DDBJ databases">
        <authorList>
            <person name="Chiriac C."/>
            <person name="Salcher M."/>
            <person name="Ghai R."/>
            <person name="Kavagutti S V."/>
        </authorList>
    </citation>
    <scope>NUCLEOTIDE SEQUENCE</scope>
</reference>
<proteinExistence type="predicted"/>
<dbReference type="EMBL" id="CAEZZK010000242">
    <property type="protein sequence ID" value="CAB4767420.1"/>
    <property type="molecule type" value="Genomic_DNA"/>
</dbReference>
<gene>
    <name evidence="2" type="ORF">UFOPK2855_01112</name>
</gene>
<accession>A0A6J6V5F7</accession>
<evidence type="ECO:0000313" key="2">
    <source>
        <dbReference type="EMBL" id="CAB4767420.1"/>
    </source>
</evidence>
<protein>
    <submittedName>
        <fullName evidence="2">Unannotated protein</fullName>
    </submittedName>
</protein>
<dbReference type="Gene3D" id="2.60.120.10">
    <property type="entry name" value="Jelly Rolls"/>
    <property type="match status" value="2"/>
</dbReference>
<dbReference type="InterPro" id="IPR014710">
    <property type="entry name" value="RmlC-like_jellyroll"/>
</dbReference>
<dbReference type="CDD" id="cd06980">
    <property type="entry name" value="cupin_bxe_c0505"/>
    <property type="match status" value="1"/>
</dbReference>